<evidence type="ECO:0000313" key="3">
    <source>
        <dbReference type="Proteomes" id="UP001147747"/>
    </source>
</evidence>
<organism evidence="2 3">
    <name type="scientific">Penicillium cosmopolitanum</name>
    <dbReference type="NCBI Taxonomy" id="1131564"/>
    <lineage>
        <taxon>Eukaryota</taxon>
        <taxon>Fungi</taxon>
        <taxon>Dikarya</taxon>
        <taxon>Ascomycota</taxon>
        <taxon>Pezizomycotina</taxon>
        <taxon>Eurotiomycetes</taxon>
        <taxon>Eurotiomycetidae</taxon>
        <taxon>Eurotiales</taxon>
        <taxon>Aspergillaceae</taxon>
        <taxon>Penicillium</taxon>
    </lineage>
</organism>
<evidence type="ECO:0000313" key="2">
    <source>
        <dbReference type="EMBL" id="KAJ5404265.1"/>
    </source>
</evidence>
<comment type="caution">
    <text evidence="2">The sequence shown here is derived from an EMBL/GenBank/DDBJ whole genome shotgun (WGS) entry which is preliminary data.</text>
</comment>
<proteinExistence type="predicted"/>
<dbReference type="AlphaFoldDB" id="A0A9W9W6C2"/>
<dbReference type="OrthoDB" id="4336792at2759"/>
<feature type="region of interest" description="Disordered" evidence="1">
    <location>
        <begin position="273"/>
        <end position="324"/>
    </location>
</feature>
<sequence length="335" mass="37904">MSSDGWRNCEEHSSWKRDKINLRNTGTAVSTMFGFHIDSDKGTYTHELYYEHNGEKFQCPSALISNLLIDEYEFRVYSQDKQARLDYPETENRFGSDEENGWSQLPTKNKSIFLQPEPVIARCVESESNLYYSEAALPGIPLKELYDAVREDEKWYLRDELVKDCTRRGGCCGKGCDCCEGRLEDPARKGLSGHCTLGCACCQERNDFYPTILALDQSIARERKALESHNPHHLLRMADAYFRNPSYLPSSQQQQQLQLQPQLVSASTDWAVSPTTSVSSEPVDSWGSGSTVTITEDRVSIEEEDVEGEISASGMPLNEGEEKSGLWSWFSSGRK</sequence>
<reference evidence="2" key="1">
    <citation type="submission" date="2022-12" db="EMBL/GenBank/DDBJ databases">
        <authorList>
            <person name="Petersen C."/>
        </authorList>
    </citation>
    <scope>NUCLEOTIDE SEQUENCE</scope>
    <source>
        <strain evidence="2">IBT 29677</strain>
    </source>
</reference>
<protein>
    <submittedName>
        <fullName evidence="2">Uncharacterized protein</fullName>
    </submittedName>
</protein>
<dbReference type="EMBL" id="JAPZBU010000005">
    <property type="protein sequence ID" value="KAJ5404265.1"/>
    <property type="molecule type" value="Genomic_DNA"/>
</dbReference>
<accession>A0A9W9W6C2</accession>
<dbReference type="RefSeq" id="XP_056491507.1">
    <property type="nucleotide sequence ID" value="XM_056628773.1"/>
</dbReference>
<gene>
    <name evidence="2" type="ORF">N7509_004136</name>
</gene>
<dbReference type="GeneID" id="81367753"/>
<evidence type="ECO:0000256" key="1">
    <source>
        <dbReference type="SAM" id="MobiDB-lite"/>
    </source>
</evidence>
<keyword evidence="3" id="KW-1185">Reference proteome</keyword>
<dbReference type="Proteomes" id="UP001147747">
    <property type="component" value="Unassembled WGS sequence"/>
</dbReference>
<feature type="compositionally biased region" description="Low complexity" evidence="1">
    <location>
        <begin position="273"/>
        <end position="285"/>
    </location>
</feature>
<name>A0A9W9W6C2_9EURO</name>
<reference evidence="2" key="2">
    <citation type="journal article" date="2023" name="IMA Fungus">
        <title>Comparative genomic study of the Penicillium genus elucidates a diverse pangenome and 15 lateral gene transfer events.</title>
        <authorList>
            <person name="Petersen C."/>
            <person name="Sorensen T."/>
            <person name="Nielsen M.R."/>
            <person name="Sondergaard T.E."/>
            <person name="Sorensen J.L."/>
            <person name="Fitzpatrick D.A."/>
            <person name="Frisvad J.C."/>
            <person name="Nielsen K.L."/>
        </authorList>
    </citation>
    <scope>NUCLEOTIDE SEQUENCE</scope>
    <source>
        <strain evidence="2">IBT 29677</strain>
    </source>
</reference>